<dbReference type="Gene3D" id="2.50.20.20">
    <property type="match status" value="1"/>
</dbReference>
<accession>A0A940WNB2</accession>
<dbReference type="SUPFAM" id="SSF89392">
    <property type="entry name" value="Prokaryotic lipoproteins and lipoprotein localization factors"/>
    <property type="match status" value="1"/>
</dbReference>
<dbReference type="AlphaFoldDB" id="A0A940WNB2"/>
<evidence type="ECO:0000313" key="2">
    <source>
        <dbReference type="EMBL" id="MBP2706537.1"/>
    </source>
</evidence>
<keyword evidence="1" id="KW-0732">Signal</keyword>
<organism evidence="2 3">
    <name type="scientific">Microbispora oryzae</name>
    <dbReference type="NCBI Taxonomy" id="2806554"/>
    <lineage>
        <taxon>Bacteria</taxon>
        <taxon>Bacillati</taxon>
        <taxon>Actinomycetota</taxon>
        <taxon>Actinomycetes</taxon>
        <taxon>Streptosporangiales</taxon>
        <taxon>Streptosporangiaceae</taxon>
        <taxon>Microbispora</taxon>
    </lineage>
</organism>
<evidence type="ECO:0000256" key="1">
    <source>
        <dbReference type="SAM" id="SignalP"/>
    </source>
</evidence>
<comment type="caution">
    <text evidence="2">The sequence shown here is derived from an EMBL/GenBank/DDBJ whole genome shotgun (WGS) entry which is preliminary data.</text>
</comment>
<gene>
    <name evidence="2" type="ORF">JOL79_22260</name>
</gene>
<protein>
    <recommendedName>
        <fullName evidence="4">LppX_LprAFG lipoprotein</fullName>
    </recommendedName>
</protein>
<proteinExistence type="predicted"/>
<feature type="signal peptide" evidence="1">
    <location>
        <begin position="1"/>
        <end position="27"/>
    </location>
</feature>
<dbReference type="RefSeq" id="WP_210157813.1">
    <property type="nucleotide sequence ID" value="NZ_JAFCNB010000012.1"/>
</dbReference>
<feature type="chain" id="PRO_5037036696" description="LppX_LprAFG lipoprotein" evidence="1">
    <location>
        <begin position="28"/>
        <end position="301"/>
    </location>
</feature>
<evidence type="ECO:0008006" key="4">
    <source>
        <dbReference type="Google" id="ProtNLM"/>
    </source>
</evidence>
<dbReference type="Proteomes" id="UP000674234">
    <property type="component" value="Unassembled WGS sequence"/>
</dbReference>
<name>A0A940WNB2_9ACTN</name>
<keyword evidence="3" id="KW-1185">Reference proteome</keyword>
<sequence>MRRTIAALICAASAVLAAPGLVAPAHARTRPAAGATDPAAALRAQYVPGRGVHVATTTVLGSRGQRNTISTHDEGDVEFGRSGVAASDFTASVTLSGAPDEIAGLLGDQTAPTRTVIVKGVAYTQGGLFSDVLPQGKTWLRSPKADPAAPLWSSLQVVQALDPAMLAATLAATNATGRGGTVDGTPTTLYRGTITLQRLYSAVPTLKPQLKYMSARERATRVYWRIWMGADRLVRKVTTATRATLKVGKTEDEMIMTGTTRYTHWGRKFRVTPPPAYLVADISEINFPTPAALPDYINLGD</sequence>
<evidence type="ECO:0000313" key="3">
    <source>
        <dbReference type="Proteomes" id="UP000674234"/>
    </source>
</evidence>
<dbReference type="InterPro" id="IPR029046">
    <property type="entry name" value="LolA/LolB/LppX"/>
</dbReference>
<dbReference type="EMBL" id="JAFCNB010000012">
    <property type="protein sequence ID" value="MBP2706537.1"/>
    <property type="molecule type" value="Genomic_DNA"/>
</dbReference>
<reference evidence="2" key="1">
    <citation type="submission" date="2021-02" db="EMBL/GenBank/DDBJ databases">
        <title>Draft genome sequence of Microbispora sp. RL4-1S isolated from rice leaves in Thailand.</title>
        <authorList>
            <person name="Muangham S."/>
            <person name="Duangmal K."/>
        </authorList>
    </citation>
    <scope>NUCLEOTIDE SEQUENCE</scope>
    <source>
        <strain evidence="2">RL4-1S</strain>
    </source>
</reference>